<sequence length="406" mass="45991">MGETPFRINVPDERIALLKQKLALIDFPDELEEAGWEYGAPLADVRRLVRRWADGYDWRKEEAKLNEELPQFTQNIDVAKFSALNIHYVHKKSLLAEAIPLLFVHGWPGSFLEVRKVLPLLVQTSPGHPSSHVVAPSLPGFGFSEAPKKKGFELVQYAEVCHKLMLSLGYNEDVTQGGDWGHMITAKIAEIYGHKHCKARHSNCPLASPPQFLHNPILYISNLLLGYTPREREGLKRTAWFRQKGSGYFEEQSTQPQTLGYSLSDSPSGLLAWIYEKLVTWTDNYPWEDDEVLTWISIYWFSRAGPAASVRIYYEARKARGRDIAGGRPNAITIPTGYSYFPKELIQVPRRWTKAQSVVFESEHDSGGHFACHEKPNEIVDNLRKMFEKGGPAFGVVQSKSGHATL</sequence>
<keyword evidence="2" id="KW-0058">Aromatic hydrocarbons catabolism</keyword>
<dbReference type="STRING" id="231916.A0A409Y0B4"/>
<dbReference type="GO" id="GO:0097176">
    <property type="term" value="P:epoxide metabolic process"/>
    <property type="evidence" value="ECO:0007669"/>
    <property type="project" value="TreeGrafter"/>
</dbReference>
<dbReference type="InterPro" id="IPR016292">
    <property type="entry name" value="Epoxide_hydrolase"/>
</dbReference>
<dbReference type="InterPro" id="IPR000639">
    <property type="entry name" value="Epox_hydrolase-like"/>
</dbReference>
<proteinExistence type="inferred from homology"/>
<evidence type="ECO:0000313" key="7">
    <source>
        <dbReference type="Proteomes" id="UP000284706"/>
    </source>
</evidence>
<evidence type="ECO:0000256" key="2">
    <source>
        <dbReference type="ARBA" id="ARBA00022797"/>
    </source>
</evidence>
<dbReference type="Pfam" id="PF06441">
    <property type="entry name" value="EHN"/>
    <property type="match status" value="1"/>
</dbReference>
<feature type="active site" description="Nucleophile" evidence="4">
    <location>
        <position position="179"/>
    </location>
</feature>
<dbReference type="OrthoDB" id="7130006at2759"/>
<evidence type="ECO:0000256" key="4">
    <source>
        <dbReference type="PIRSR" id="PIRSR001112-1"/>
    </source>
</evidence>
<protein>
    <recommendedName>
        <fullName evidence="5">Epoxide hydrolase N-terminal domain-containing protein</fullName>
    </recommendedName>
</protein>
<dbReference type="PANTHER" id="PTHR21661:SF35">
    <property type="entry name" value="EPOXIDE HYDROLASE"/>
    <property type="match status" value="1"/>
</dbReference>
<name>A0A409Y0B4_9AGAR</name>
<evidence type="ECO:0000259" key="5">
    <source>
        <dbReference type="Pfam" id="PF06441"/>
    </source>
</evidence>
<dbReference type="InParanoid" id="A0A409Y0B4"/>
<dbReference type="EMBL" id="NHYE01001370">
    <property type="protein sequence ID" value="PPQ96452.1"/>
    <property type="molecule type" value="Genomic_DNA"/>
</dbReference>
<dbReference type="Gene3D" id="3.40.50.1820">
    <property type="entry name" value="alpha/beta hydrolase"/>
    <property type="match status" value="1"/>
</dbReference>
<feature type="domain" description="Epoxide hydrolase N-terminal" evidence="5">
    <location>
        <begin position="4"/>
        <end position="114"/>
    </location>
</feature>
<keyword evidence="3" id="KW-0378">Hydrolase</keyword>
<dbReference type="GO" id="GO:0004301">
    <property type="term" value="F:epoxide hydrolase activity"/>
    <property type="evidence" value="ECO:0007669"/>
    <property type="project" value="TreeGrafter"/>
</dbReference>
<dbReference type="InterPro" id="IPR010497">
    <property type="entry name" value="Epoxide_hydro_N"/>
</dbReference>
<dbReference type="AlphaFoldDB" id="A0A409Y0B4"/>
<evidence type="ECO:0000256" key="1">
    <source>
        <dbReference type="ARBA" id="ARBA00010088"/>
    </source>
</evidence>
<reference evidence="6 7" key="1">
    <citation type="journal article" date="2018" name="Evol. Lett.">
        <title>Horizontal gene cluster transfer increased hallucinogenic mushroom diversity.</title>
        <authorList>
            <person name="Reynolds H.T."/>
            <person name="Vijayakumar V."/>
            <person name="Gluck-Thaler E."/>
            <person name="Korotkin H.B."/>
            <person name="Matheny P.B."/>
            <person name="Slot J.C."/>
        </authorList>
    </citation>
    <scope>NUCLEOTIDE SEQUENCE [LARGE SCALE GENOMIC DNA]</scope>
    <source>
        <strain evidence="6 7">SRW20</strain>
    </source>
</reference>
<feature type="active site" description="Proton acceptor" evidence="4">
    <location>
        <position position="369"/>
    </location>
</feature>
<feature type="active site" description="Proton donor" evidence="4">
    <location>
        <position position="313"/>
    </location>
</feature>
<dbReference type="PANTHER" id="PTHR21661">
    <property type="entry name" value="EPOXIDE HYDROLASE 1-RELATED"/>
    <property type="match status" value="1"/>
</dbReference>
<dbReference type="InterPro" id="IPR029058">
    <property type="entry name" value="AB_hydrolase_fold"/>
</dbReference>
<evidence type="ECO:0000256" key="3">
    <source>
        <dbReference type="ARBA" id="ARBA00022801"/>
    </source>
</evidence>
<evidence type="ECO:0000313" key="6">
    <source>
        <dbReference type="EMBL" id="PPQ96452.1"/>
    </source>
</evidence>
<dbReference type="Proteomes" id="UP000284706">
    <property type="component" value="Unassembled WGS sequence"/>
</dbReference>
<comment type="similarity">
    <text evidence="1">Belongs to the peptidase S33 family.</text>
</comment>
<comment type="caution">
    <text evidence="6">The sequence shown here is derived from an EMBL/GenBank/DDBJ whole genome shotgun (WGS) entry which is preliminary data.</text>
</comment>
<dbReference type="SUPFAM" id="SSF53474">
    <property type="entry name" value="alpha/beta-Hydrolases"/>
    <property type="match status" value="1"/>
</dbReference>
<dbReference type="PIRSF" id="PIRSF001112">
    <property type="entry name" value="Epoxide_hydrolase"/>
    <property type="match status" value="1"/>
</dbReference>
<dbReference type="PRINTS" id="PR00412">
    <property type="entry name" value="EPOXHYDRLASE"/>
</dbReference>
<organism evidence="6 7">
    <name type="scientific">Gymnopilus dilepis</name>
    <dbReference type="NCBI Taxonomy" id="231916"/>
    <lineage>
        <taxon>Eukaryota</taxon>
        <taxon>Fungi</taxon>
        <taxon>Dikarya</taxon>
        <taxon>Basidiomycota</taxon>
        <taxon>Agaricomycotina</taxon>
        <taxon>Agaricomycetes</taxon>
        <taxon>Agaricomycetidae</taxon>
        <taxon>Agaricales</taxon>
        <taxon>Agaricineae</taxon>
        <taxon>Hymenogastraceae</taxon>
        <taxon>Gymnopilus</taxon>
    </lineage>
</organism>
<accession>A0A409Y0B4</accession>
<keyword evidence="7" id="KW-1185">Reference proteome</keyword>
<gene>
    <name evidence="6" type="ORF">CVT26_005123</name>
</gene>